<gene>
    <name evidence="2" type="ORF">DUI87_10372</name>
</gene>
<dbReference type="AlphaFoldDB" id="A0A3M0L0C0"/>
<dbReference type="Pfam" id="PF15273">
    <property type="entry name" value="NHS"/>
    <property type="match status" value="1"/>
</dbReference>
<dbReference type="EMBL" id="QRBI01000106">
    <property type="protein sequence ID" value="RMC12847.1"/>
    <property type="molecule type" value="Genomic_DNA"/>
</dbReference>
<evidence type="ECO:0000313" key="3">
    <source>
        <dbReference type="Proteomes" id="UP000269221"/>
    </source>
</evidence>
<proteinExistence type="predicted"/>
<dbReference type="OrthoDB" id="8965057at2759"/>
<name>A0A3M0L0C0_HIRRU</name>
<evidence type="ECO:0000256" key="1">
    <source>
        <dbReference type="SAM" id="MobiDB-lite"/>
    </source>
</evidence>
<reference evidence="2 3" key="1">
    <citation type="submission" date="2018-07" db="EMBL/GenBank/DDBJ databases">
        <title>A high quality draft genome assembly of the barn swallow (H. rustica rustica).</title>
        <authorList>
            <person name="Formenti G."/>
            <person name="Chiara M."/>
            <person name="Poveda L."/>
            <person name="Francoijs K.-J."/>
            <person name="Bonisoli-Alquati A."/>
            <person name="Canova L."/>
            <person name="Gianfranceschi L."/>
            <person name="Horner D.S."/>
            <person name="Saino N."/>
        </authorList>
    </citation>
    <scope>NUCLEOTIDE SEQUENCE [LARGE SCALE GENOMIC DNA]</scope>
    <source>
        <strain evidence="2">Chelidonia</strain>
        <tissue evidence="2">Blood</tissue>
    </source>
</reference>
<feature type="region of interest" description="Disordered" evidence="1">
    <location>
        <begin position="37"/>
        <end position="105"/>
    </location>
</feature>
<organism evidence="2 3">
    <name type="scientific">Hirundo rustica rustica</name>
    <dbReference type="NCBI Taxonomy" id="333673"/>
    <lineage>
        <taxon>Eukaryota</taxon>
        <taxon>Metazoa</taxon>
        <taxon>Chordata</taxon>
        <taxon>Craniata</taxon>
        <taxon>Vertebrata</taxon>
        <taxon>Euteleostomi</taxon>
        <taxon>Archelosauria</taxon>
        <taxon>Archosauria</taxon>
        <taxon>Dinosauria</taxon>
        <taxon>Saurischia</taxon>
        <taxon>Theropoda</taxon>
        <taxon>Coelurosauria</taxon>
        <taxon>Aves</taxon>
        <taxon>Neognathae</taxon>
        <taxon>Neoaves</taxon>
        <taxon>Telluraves</taxon>
        <taxon>Australaves</taxon>
        <taxon>Passeriformes</taxon>
        <taxon>Sylvioidea</taxon>
        <taxon>Hirundinidae</taxon>
        <taxon>Hirundo</taxon>
    </lineage>
</organism>
<dbReference type="InterPro" id="IPR024845">
    <property type="entry name" value="NHS-like"/>
</dbReference>
<dbReference type="STRING" id="333673.A0A3M0L0C0"/>
<feature type="compositionally biased region" description="Basic and acidic residues" evidence="1">
    <location>
        <begin position="245"/>
        <end position="260"/>
    </location>
</feature>
<dbReference type="Proteomes" id="UP000269221">
    <property type="component" value="Unassembled WGS sequence"/>
</dbReference>
<feature type="region of interest" description="Disordered" evidence="1">
    <location>
        <begin position="237"/>
        <end position="271"/>
    </location>
</feature>
<feature type="region of interest" description="Disordered" evidence="1">
    <location>
        <begin position="150"/>
        <end position="219"/>
    </location>
</feature>
<sequence>MLLLGGSKGWFQDNVPETDYGVRSLCIVEVFESDTASSSFLPSSTYGEETDGVATPARPRTTEDLFAAIHRSKRKVLGRKDSEDDRTRNHSPSPPVTPTGASPNLATLKQAGSIQRSVRKSSTSNDNFKALLLKKGSRCDTSSRMSAAEMLKNTDPRFHRTKTDASPDLSDGSASCSPSKSKRAQEEWAKSEGLMPRSMSFSGTRYGRSRTPPSAASSKYNVRNRIQSSPMTVISEGDGEVVEQSEGRVRRTLEQQHEGQLDMFNSDEMDMNDFPYAEEAGCKETLDPAHVDLMTQPGASRKYLNSSAEES</sequence>
<feature type="compositionally biased region" description="Basic and acidic residues" evidence="1">
    <location>
        <begin position="78"/>
        <end position="88"/>
    </location>
</feature>
<protein>
    <submittedName>
        <fullName evidence="2">Uncharacterized protein</fullName>
    </submittedName>
</protein>
<feature type="compositionally biased region" description="Polar residues" evidence="1">
    <location>
        <begin position="37"/>
        <end position="47"/>
    </location>
</feature>
<evidence type="ECO:0000313" key="2">
    <source>
        <dbReference type="EMBL" id="RMC12847.1"/>
    </source>
</evidence>
<dbReference type="PANTHER" id="PTHR23039:SF3">
    <property type="entry name" value="NHS-LIKE PROTEIN 1"/>
    <property type="match status" value="1"/>
</dbReference>
<dbReference type="GO" id="GO:0030154">
    <property type="term" value="P:cell differentiation"/>
    <property type="evidence" value="ECO:0007669"/>
    <property type="project" value="TreeGrafter"/>
</dbReference>
<comment type="caution">
    <text evidence="2">The sequence shown here is derived from an EMBL/GenBank/DDBJ whole genome shotgun (WGS) entry which is preliminary data.</text>
</comment>
<accession>A0A3M0L0C0</accession>
<keyword evidence="3" id="KW-1185">Reference proteome</keyword>
<feature type="compositionally biased region" description="Basic and acidic residues" evidence="1">
    <location>
        <begin position="152"/>
        <end position="165"/>
    </location>
</feature>
<dbReference type="PANTHER" id="PTHR23039">
    <property type="entry name" value="NANCE-HORAN SYNDROME PROTEIN"/>
    <property type="match status" value="1"/>
</dbReference>